<dbReference type="InterPro" id="IPR041483">
    <property type="entry name" value="TetR_C_34"/>
</dbReference>
<organism evidence="4 5">
    <name type="scientific">Nocardia terpenica</name>
    <dbReference type="NCBI Taxonomy" id="455432"/>
    <lineage>
        <taxon>Bacteria</taxon>
        <taxon>Bacillati</taxon>
        <taxon>Actinomycetota</taxon>
        <taxon>Actinomycetes</taxon>
        <taxon>Mycobacteriales</taxon>
        <taxon>Nocardiaceae</taxon>
        <taxon>Nocardia</taxon>
    </lineage>
</organism>
<evidence type="ECO:0000313" key="5">
    <source>
        <dbReference type="Proteomes" id="UP000500953"/>
    </source>
</evidence>
<dbReference type="GO" id="GO:0000976">
    <property type="term" value="F:transcription cis-regulatory region binding"/>
    <property type="evidence" value="ECO:0007669"/>
    <property type="project" value="TreeGrafter"/>
</dbReference>
<proteinExistence type="predicted"/>
<feature type="domain" description="HTH tetR-type" evidence="3">
    <location>
        <begin position="14"/>
        <end position="74"/>
    </location>
</feature>
<sequence length="232" mass="25814">MEGFRRARHPEQIAARRTAILDTATAMLAEMPVAEISLNELSRRVGLAKSNVLRYFESREAILLQVLDDAWQQWLVRVEQSLAEVDASTPVAERIGQVVERIVSELIASPLLCELISVAFSVLERNVTTETITRFKHRMLAATTTQATRVHRCLPELTETSATGFAAEVFILTTAVWPLTHPPAQITDALQDPDLPFARTDFGQSMRHLLTTLLFGYLTHPANDLPANATGR</sequence>
<reference evidence="4 5" key="1">
    <citation type="journal article" date="2019" name="ACS Chem. Biol.">
        <title>Identification and Mobilization of a Cryptic Antibiotic Biosynthesis Gene Locus from a Human-Pathogenic Nocardia Isolate.</title>
        <authorList>
            <person name="Herisse M."/>
            <person name="Ishida K."/>
            <person name="Porter J.L."/>
            <person name="Howden B."/>
            <person name="Hertweck C."/>
            <person name="Stinear T.P."/>
            <person name="Pidot S.J."/>
        </authorList>
    </citation>
    <scope>NUCLEOTIDE SEQUENCE [LARGE SCALE GENOMIC DNA]</scope>
    <source>
        <strain evidence="4 5">AUSMDU00012715</strain>
    </source>
</reference>
<dbReference type="EMBL" id="CP046173">
    <property type="protein sequence ID" value="QIS23276.1"/>
    <property type="molecule type" value="Genomic_DNA"/>
</dbReference>
<dbReference type="InterPro" id="IPR009057">
    <property type="entry name" value="Homeodomain-like_sf"/>
</dbReference>
<accession>A0A6G9ZDT5</accession>
<dbReference type="Gene3D" id="1.10.357.10">
    <property type="entry name" value="Tetracycline Repressor, domain 2"/>
    <property type="match status" value="1"/>
</dbReference>
<evidence type="ECO:0000259" key="3">
    <source>
        <dbReference type="PROSITE" id="PS50977"/>
    </source>
</evidence>
<evidence type="ECO:0000256" key="1">
    <source>
        <dbReference type="ARBA" id="ARBA00023125"/>
    </source>
</evidence>
<dbReference type="Pfam" id="PF00440">
    <property type="entry name" value="TetR_N"/>
    <property type="match status" value="1"/>
</dbReference>
<dbReference type="PANTHER" id="PTHR30055:SF226">
    <property type="entry name" value="HTH-TYPE TRANSCRIPTIONAL REGULATOR PKSA"/>
    <property type="match status" value="1"/>
</dbReference>
<name>A0A6G9ZDT5_9NOCA</name>
<dbReference type="GO" id="GO:0003700">
    <property type="term" value="F:DNA-binding transcription factor activity"/>
    <property type="evidence" value="ECO:0007669"/>
    <property type="project" value="TreeGrafter"/>
</dbReference>
<evidence type="ECO:0000313" key="4">
    <source>
        <dbReference type="EMBL" id="QIS23276.1"/>
    </source>
</evidence>
<dbReference type="Proteomes" id="UP000500953">
    <property type="component" value="Chromosome"/>
</dbReference>
<dbReference type="Pfam" id="PF17929">
    <property type="entry name" value="TetR_C_34"/>
    <property type="match status" value="1"/>
</dbReference>
<dbReference type="RefSeq" id="WP_167490623.1">
    <property type="nucleotide sequence ID" value="NZ_CP046173.1"/>
</dbReference>
<dbReference type="AlphaFoldDB" id="A0A6G9ZDT5"/>
<evidence type="ECO:0000256" key="2">
    <source>
        <dbReference type="PROSITE-ProRule" id="PRU00335"/>
    </source>
</evidence>
<dbReference type="InterPro" id="IPR001647">
    <property type="entry name" value="HTH_TetR"/>
</dbReference>
<dbReference type="SUPFAM" id="SSF46689">
    <property type="entry name" value="Homeodomain-like"/>
    <property type="match status" value="1"/>
</dbReference>
<feature type="DNA-binding region" description="H-T-H motif" evidence="2">
    <location>
        <begin position="37"/>
        <end position="56"/>
    </location>
</feature>
<protein>
    <submittedName>
        <fullName evidence="4">TetR family transcriptional regulator</fullName>
    </submittedName>
</protein>
<dbReference type="PROSITE" id="PS50977">
    <property type="entry name" value="HTH_TETR_2"/>
    <property type="match status" value="1"/>
</dbReference>
<gene>
    <name evidence="4" type="ORF">F6W96_38020</name>
</gene>
<dbReference type="InterPro" id="IPR050109">
    <property type="entry name" value="HTH-type_TetR-like_transc_reg"/>
</dbReference>
<keyword evidence="1 2" id="KW-0238">DNA-binding</keyword>
<dbReference type="PANTHER" id="PTHR30055">
    <property type="entry name" value="HTH-TYPE TRANSCRIPTIONAL REGULATOR RUTR"/>
    <property type="match status" value="1"/>
</dbReference>